<sequence>MSAFWQMHSVSDLDVFGRPVTPSDYPSSHSPPLAISRLNGTHQVEPLVMIEKFLHERGFLIWDTCIFMSERQHTIPLNTPIQLEAYMGQCLRHGWPLQDHVTLQVVNRAMTLLMGTTNYYERIIVPRGAEPGDAACLLVAIIITPWCSPKFWSLRRTMGMNRSAAIVNEKADSSTRI</sequence>
<dbReference type="GeneID" id="64626774"/>
<dbReference type="RefSeq" id="XP_041194035.1">
    <property type="nucleotide sequence ID" value="XM_041332757.1"/>
</dbReference>
<reference evidence="1" key="1">
    <citation type="journal article" date="2020" name="New Phytol.">
        <title>Comparative genomics reveals dynamic genome evolution in host specialist ectomycorrhizal fungi.</title>
        <authorList>
            <person name="Lofgren L.A."/>
            <person name="Nguyen N.H."/>
            <person name="Vilgalys R."/>
            <person name="Ruytinx J."/>
            <person name="Liao H.L."/>
            <person name="Branco S."/>
            <person name="Kuo A."/>
            <person name="LaButti K."/>
            <person name="Lipzen A."/>
            <person name="Andreopoulos W."/>
            <person name="Pangilinan J."/>
            <person name="Riley R."/>
            <person name="Hundley H."/>
            <person name="Na H."/>
            <person name="Barry K."/>
            <person name="Grigoriev I.V."/>
            <person name="Stajich J.E."/>
            <person name="Kennedy P.G."/>
        </authorList>
    </citation>
    <scope>NUCLEOTIDE SEQUENCE</scope>
    <source>
        <strain evidence="1">MN1</strain>
    </source>
</reference>
<evidence type="ECO:0000313" key="2">
    <source>
        <dbReference type="Proteomes" id="UP000807769"/>
    </source>
</evidence>
<name>A0A9P7JEJ3_9AGAM</name>
<dbReference type="EMBL" id="JABBWG010000012">
    <property type="protein sequence ID" value="KAG1817975.1"/>
    <property type="molecule type" value="Genomic_DNA"/>
</dbReference>
<dbReference type="Proteomes" id="UP000807769">
    <property type="component" value="Unassembled WGS sequence"/>
</dbReference>
<evidence type="ECO:0000313" key="1">
    <source>
        <dbReference type="EMBL" id="KAG1817975.1"/>
    </source>
</evidence>
<comment type="caution">
    <text evidence="1">The sequence shown here is derived from an EMBL/GenBank/DDBJ whole genome shotgun (WGS) entry which is preliminary data.</text>
</comment>
<gene>
    <name evidence="1" type="ORF">BJ212DRAFT_1298848</name>
</gene>
<dbReference type="AlphaFoldDB" id="A0A9P7JEJ3"/>
<protein>
    <submittedName>
        <fullName evidence="1">Uncharacterized protein</fullName>
    </submittedName>
</protein>
<organism evidence="1 2">
    <name type="scientific">Suillus subaureus</name>
    <dbReference type="NCBI Taxonomy" id="48587"/>
    <lineage>
        <taxon>Eukaryota</taxon>
        <taxon>Fungi</taxon>
        <taxon>Dikarya</taxon>
        <taxon>Basidiomycota</taxon>
        <taxon>Agaricomycotina</taxon>
        <taxon>Agaricomycetes</taxon>
        <taxon>Agaricomycetidae</taxon>
        <taxon>Boletales</taxon>
        <taxon>Suillineae</taxon>
        <taxon>Suillaceae</taxon>
        <taxon>Suillus</taxon>
    </lineage>
</organism>
<accession>A0A9P7JEJ3</accession>
<proteinExistence type="predicted"/>
<keyword evidence="2" id="KW-1185">Reference proteome</keyword>